<evidence type="ECO:0000256" key="5">
    <source>
        <dbReference type="ARBA" id="ARBA00022729"/>
    </source>
</evidence>
<dbReference type="AlphaFoldDB" id="A0A8C2YSK3"/>
<evidence type="ECO:0000313" key="12">
    <source>
        <dbReference type="Ensembl" id="ENSCLAP00000020214.1"/>
    </source>
</evidence>
<protein>
    <submittedName>
        <fullName evidence="12">Defensin-5-like</fullName>
    </submittedName>
</protein>
<dbReference type="InterPro" id="IPR006080">
    <property type="entry name" value="Beta/alpha-defensin_C"/>
</dbReference>
<evidence type="ECO:0000256" key="1">
    <source>
        <dbReference type="ARBA" id="ARBA00004613"/>
    </source>
</evidence>
<dbReference type="GO" id="GO:0051673">
    <property type="term" value="P:disruption of plasma membrane integrity in another organism"/>
    <property type="evidence" value="ECO:0007669"/>
    <property type="project" value="TreeGrafter"/>
</dbReference>
<dbReference type="GO" id="GO:0050829">
    <property type="term" value="P:defense response to Gram-negative bacterium"/>
    <property type="evidence" value="ECO:0007669"/>
    <property type="project" value="TreeGrafter"/>
</dbReference>
<dbReference type="InterPro" id="IPR016327">
    <property type="entry name" value="Alpha-defensin"/>
</dbReference>
<feature type="signal peptide" evidence="10">
    <location>
        <begin position="1"/>
        <end position="19"/>
    </location>
</feature>
<evidence type="ECO:0000313" key="13">
    <source>
        <dbReference type="Proteomes" id="UP000694398"/>
    </source>
</evidence>
<dbReference type="GO" id="GO:0005615">
    <property type="term" value="C:extracellular space"/>
    <property type="evidence" value="ECO:0007669"/>
    <property type="project" value="InterPro"/>
</dbReference>
<dbReference type="GO" id="GO:0050830">
    <property type="term" value="P:defense response to Gram-positive bacterium"/>
    <property type="evidence" value="ECO:0007669"/>
    <property type="project" value="TreeGrafter"/>
</dbReference>
<keyword evidence="7" id="KW-0044">Antibiotic</keyword>
<dbReference type="GO" id="GO:0071222">
    <property type="term" value="P:cellular response to lipopolysaccharide"/>
    <property type="evidence" value="ECO:0007669"/>
    <property type="project" value="TreeGrafter"/>
</dbReference>
<feature type="domain" description="Mammalian defensins" evidence="11">
    <location>
        <begin position="65"/>
        <end position="93"/>
    </location>
</feature>
<evidence type="ECO:0000256" key="9">
    <source>
        <dbReference type="SAM" id="MobiDB-lite"/>
    </source>
</evidence>
<dbReference type="RefSeq" id="XP_005373971.1">
    <property type="nucleotide sequence ID" value="XM_005373914.2"/>
</dbReference>
<evidence type="ECO:0000256" key="4">
    <source>
        <dbReference type="ARBA" id="ARBA00022529"/>
    </source>
</evidence>
<dbReference type="GeneID" id="102022662"/>
<dbReference type="InterPro" id="IPR006081">
    <property type="entry name" value="Alpha-defensin_C"/>
</dbReference>
<dbReference type="GeneTree" id="ENSGT00940000153268"/>
<comment type="subcellular location">
    <subcellularLocation>
        <location evidence="1">Secreted</location>
    </subcellularLocation>
</comment>
<dbReference type="PIRSF" id="PIRSF001875">
    <property type="entry name" value="Alpha-defensin"/>
    <property type="match status" value="1"/>
</dbReference>
<comment type="similarity">
    <text evidence="2">Belongs to the alpha-defensin family.</text>
</comment>
<evidence type="ECO:0000256" key="2">
    <source>
        <dbReference type="ARBA" id="ARBA00006519"/>
    </source>
</evidence>
<sequence>MRTLALLAAIFLLAPLAQAEPLQEKAENAQEEQQPEEQGQDVAISLGGASRSNLQDAGRALLKTCYCRRLFCGFLERRSGTCILNGKSYLFCCR</sequence>
<organism evidence="12 13">
    <name type="scientific">Chinchilla lanigera</name>
    <name type="common">Long-tailed chinchilla</name>
    <name type="synonym">Chinchilla villidera</name>
    <dbReference type="NCBI Taxonomy" id="34839"/>
    <lineage>
        <taxon>Eukaryota</taxon>
        <taxon>Metazoa</taxon>
        <taxon>Chordata</taxon>
        <taxon>Craniata</taxon>
        <taxon>Vertebrata</taxon>
        <taxon>Euteleostomi</taxon>
        <taxon>Mammalia</taxon>
        <taxon>Eutheria</taxon>
        <taxon>Euarchontoglires</taxon>
        <taxon>Glires</taxon>
        <taxon>Rodentia</taxon>
        <taxon>Hystricomorpha</taxon>
        <taxon>Chinchillidae</taxon>
        <taxon>Chinchilla</taxon>
    </lineage>
</organism>
<dbReference type="GO" id="GO:0019731">
    <property type="term" value="P:antibacterial humoral response"/>
    <property type="evidence" value="ECO:0007669"/>
    <property type="project" value="TreeGrafter"/>
</dbReference>
<feature type="region of interest" description="Disordered" evidence="9">
    <location>
        <begin position="23"/>
        <end position="42"/>
    </location>
</feature>
<dbReference type="Ensembl" id="ENSCLAT00000020410.1">
    <property type="protein sequence ID" value="ENSCLAP00000020214.1"/>
    <property type="gene ID" value="ENSCLAG00000013848.1"/>
</dbReference>
<dbReference type="PANTHER" id="PTHR11876:SF28">
    <property type="entry name" value="ALPHA-DEFENSIN 1"/>
    <property type="match status" value="1"/>
</dbReference>
<name>A0A8C2YSK3_CHILA</name>
<dbReference type="OrthoDB" id="9837636at2759"/>
<dbReference type="PANTHER" id="PTHR11876">
    <property type="entry name" value="ALPHA-DEFENSIN 1"/>
    <property type="match status" value="1"/>
</dbReference>
<evidence type="ECO:0000256" key="8">
    <source>
        <dbReference type="ARBA" id="ARBA00023157"/>
    </source>
</evidence>
<keyword evidence="5 10" id="KW-0732">Signal</keyword>
<evidence type="ECO:0000256" key="7">
    <source>
        <dbReference type="ARBA" id="ARBA00023022"/>
    </source>
</evidence>
<dbReference type="Pfam" id="PF00879">
    <property type="entry name" value="Defensin_propep"/>
    <property type="match status" value="1"/>
</dbReference>
<dbReference type="GO" id="GO:0031012">
    <property type="term" value="C:extracellular matrix"/>
    <property type="evidence" value="ECO:0007669"/>
    <property type="project" value="TreeGrafter"/>
</dbReference>
<keyword evidence="3" id="KW-0964">Secreted</keyword>
<dbReference type="SUPFAM" id="SSF57392">
    <property type="entry name" value="Defensin-like"/>
    <property type="match status" value="1"/>
</dbReference>
<reference evidence="12" key="2">
    <citation type="submission" date="2025-09" db="UniProtKB">
        <authorList>
            <consortium name="Ensembl"/>
        </authorList>
    </citation>
    <scope>IDENTIFICATION</scope>
</reference>
<keyword evidence="8" id="KW-1015">Disulfide bond</keyword>
<dbReference type="GO" id="GO:0061844">
    <property type="term" value="P:antimicrobial humoral immune response mediated by antimicrobial peptide"/>
    <property type="evidence" value="ECO:0007669"/>
    <property type="project" value="TreeGrafter"/>
</dbReference>
<reference evidence="12" key="1">
    <citation type="submission" date="2025-08" db="UniProtKB">
        <authorList>
            <consortium name="Ensembl"/>
        </authorList>
    </citation>
    <scope>IDENTIFICATION</scope>
</reference>
<proteinExistence type="inferred from homology"/>
<accession>A0A8C2YSK3</accession>
<gene>
    <name evidence="12" type="primary">LOC102022662</name>
</gene>
<dbReference type="Pfam" id="PF00323">
    <property type="entry name" value="Defensin_1"/>
    <property type="match status" value="1"/>
</dbReference>
<evidence type="ECO:0000256" key="3">
    <source>
        <dbReference type="ARBA" id="ARBA00022525"/>
    </source>
</evidence>
<dbReference type="PROSITE" id="PS00269">
    <property type="entry name" value="DEFENSIN"/>
    <property type="match status" value="1"/>
</dbReference>
<dbReference type="SMART" id="SM00048">
    <property type="entry name" value="DEFSN"/>
    <property type="match status" value="1"/>
</dbReference>
<feature type="chain" id="PRO_5034909132" evidence="10">
    <location>
        <begin position="20"/>
        <end position="94"/>
    </location>
</feature>
<keyword evidence="4" id="KW-0929">Antimicrobial</keyword>
<evidence type="ECO:0000256" key="6">
    <source>
        <dbReference type="ARBA" id="ARBA00022940"/>
    </source>
</evidence>
<feature type="compositionally biased region" description="Acidic residues" evidence="9">
    <location>
        <begin position="29"/>
        <end position="39"/>
    </location>
</feature>
<dbReference type="InterPro" id="IPR002366">
    <property type="entry name" value="Alpha-defensin_N"/>
</dbReference>
<dbReference type="OMA" id="CRTSRCY"/>
<dbReference type="SMART" id="SM01418">
    <property type="entry name" value="Defensin_propep"/>
    <property type="match status" value="1"/>
</dbReference>
<keyword evidence="13" id="KW-1185">Reference proteome</keyword>
<evidence type="ECO:0000256" key="10">
    <source>
        <dbReference type="SAM" id="SignalP"/>
    </source>
</evidence>
<dbReference type="GO" id="GO:0002227">
    <property type="term" value="P:innate immune response in mucosa"/>
    <property type="evidence" value="ECO:0007669"/>
    <property type="project" value="TreeGrafter"/>
</dbReference>
<keyword evidence="6" id="KW-0211">Defensin</keyword>
<dbReference type="Proteomes" id="UP000694398">
    <property type="component" value="Unassembled WGS sequence"/>
</dbReference>
<evidence type="ECO:0000259" key="11">
    <source>
        <dbReference type="PROSITE" id="PS00269"/>
    </source>
</evidence>